<accession>A0A225VEG5</accession>
<dbReference type="OrthoDB" id="122637at2759"/>
<evidence type="ECO:0000313" key="2">
    <source>
        <dbReference type="Proteomes" id="UP000198211"/>
    </source>
</evidence>
<gene>
    <name evidence="1" type="ORF">PHMEG_00025496</name>
</gene>
<protein>
    <submittedName>
        <fullName evidence="1">Uncharacterized protein</fullName>
    </submittedName>
</protein>
<name>A0A225VEG5_9STRA</name>
<dbReference type="Proteomes" id="UP000198211">
    <property type="component" value="Unassembled WGS sequence"/>
</dbReference>
<sequence length="104" mass="11711">MVKCDASFVVKFERDTVDDSVLKFLIKSPATDYPDSQTSAPRTEFLLNKPLQSPCLACTHSRLSITRVFKMIRGQTLEDYRPNEILVPSVLKKPCSGYLPLISC</sequence>
<reference evidence="2" key="1">
    <citation type="submission" date="2017-03" db="EMBL/GenBank/DDBJ databases">
        <title>Phytopthora megakarya and P. palmivora, two closely related causual agents of cacao black pod achieved similar genome size and gene model numbers by different mechanisms.</title>
        <authorList>
            <person name="Ali S."/>
            <person name="Shao J."/>
            <person name="Larry D.J."/>
            <person name="Kronmiller B."/>
            <person name="Shen D."/>
            <person name="Strem M.D."/>
            <person name="Melnick R.L."/>
            <person name="Guiltinan M.J."/>
            <person name="Tyler B.M."/>
            <person name="Meinhardt L.W."/>
            <person name="Bailey B.A."/>
        </authorList>
    </citation>
    <scope>NUCLEOTIDE SEQUENCE [LARGE SCALE GENOMIC DNA]</scope>
    <source>
        <strain evidence="2">zdho120</strain>
    </source>
</reference>
<evidence type="ECO:0000313" key="1">
    <source>
        <dbReference type="EMBL" id="OWZ02870.1"/>
    </source>
</evidence>
<dbReference type="AlphaFoldDB" id="A0A225VEG5"/>
<organism evidence="1 2">
    <name type="scientific">Phytophthora megakarya</name>
    <dbReference type="NCBI Taxonomy" id="4795"/>
    <lineage>
        <taxon>Eukaryota</taxon>
        <taxon>Sar</taxon>
        <taxon>Stramenopiles</taxon>
        <taxon>Oomycota</taxon>
        <taxon>Peronosporomycetes</taxon>
        <taxon>Peronosporales</taxon>
        <taxon>Peronosporaceae</taxon>
        <taxon>Phytophthora</taxon>
    </lineage>
</organism>
<proteinExistence type="predicted"/>
<dbReference type="EMBL" id="NBNE01005886">
    <property type="protein sequence ID" value="OWZ02870.1"/>
    <property type="molecule type" value="Genomic_DNA"/>
</dbReference>
<keyword evidence="2" id="KW-1185">Reference proteome</keyword>
<comment type="caution">
    <text evidence="1">The sequence shown here is derived from an EMBL/GenBank/DDBJ whole genome shotgun (WGS) entry which is preliminary data.</text>
</comment>